<dbReference type="Pfam" id="PF07992">
    <property type="entry name" value="Pyr_redox_2"/>
    <property type="match status" value="1"/>
</dbReference>
<dbReference type="PANTHER" id="PTHR43557:SF2">
    <property type="entry name" value="RIESKE DOMAIN-CONTAINING PROTEIN-RELATED"/>
    <property type="match status" value="1"/>
</dbReference>
<sequence>MRSLRSVVVAGGGAAGVAAAETLRREGYEGSLVLIGAEPALPYDRPPLSKQVLTGAWEPERTELRDAAHYAGLDVRLVRGRATGLDVERGIVRVDGADGGDGTFPFDGLVIATGLRPRRLPDGRDLAGVHVLRDRADALELRAALLAAERAGGRAVIVGAGFLGLEVAASARSMGLEVTVLDPLPAPMMRQVGPRIGAAVAALHRDRGVDLRTGVGVKEMAGEDGRVTAVTLSDGTTVPAGAVLVAVGAEPVVEWLHGSGLPLGNGVECDEHCRAAPGIYAAGDVASWINPRYGRRMRLEHRMNATDQGAAAAQNLLHGDVKPFSPLPYFWTDQYDVKIQAHGVFPEESDVTIEEGSVEDGRFVALYRSGGELTGVLGWNLPARVMPYRKRLLEQWTPR</sequence>
<dbReference type="InterPro" id="IPR023753">
    <property type="entry name" value="FAD/NAD-binding_dom"/>
</dbReference>
<keyword evidence="2" id="KW-0285">Flavoprotein</keyword>
<evidence type="ECO:0000256" key="1">
    <source>
        <dbReference type="ARBA" id="ARBA00001974"/>
    </source>
</evidence>
<dbReference type="SUPFAM" id="SSF51905">
    <property type="entry name" value="FAD/NAD(P)-binding domain"/>
    <property type="match status" value="1"/>
</dbReference>
<dbReference type="Gene3D" id="3.50.50.60">
    <property type="entry name" value="FAD/NAD(P)-binding domain"/>
    <property type="match status" value="2"/>
</dbReference>
<accession>A0ABR9JY39</accession>
<name>A0ABR9JY39_9ACTN</name>
<dbReference type="Pfam" id="PF14759">
    <property type="entry name" value="Reductase_C"/>
    <property type="match status" value="1"/>
</dbReference>
<feature type="domain" description="Reductase C-terminal" evidence="6">
    <location>
        <begin position="329"/>
        <end position="391"/>
    </location>
</feature>
<dbReference type="EMBL" id="JADBDZ010000001">
    <property type="protein sequence ID" value="MBE1535491.1"/>
    <property type="molecule type" value="Genomic_DNA"/>
</dbReference>
<dbReference type="PANTHER" id="PTHR43557">
    <property type="entry name" value="APOPTOSIS-INDUCING FACTOR 1"/>
    <property type="match status" value="1"/>
</dbReference>
<evidence type="ECO:0000256" key="4">
    <source>
        <dbReference type="ARBA" id="ARBA00023002"/>
    </source>
</evidence>
<dbReference type="SUPFAM" id="SSF55424">
    <property type="entry name" value="FAD/NAD-linked reductases, dimerisation (C-terminal) domain"/>
    <property type="match status" value="1"/>
</dbReference>
<keyword evidence="4" id="KW-0560">Oxidoreductase</keyword>
<evidence type="ECO:0000313" key="8">
    <source>
        <dbReference type="Proteomes" id="UP000627838"/>
    </source>
</evidence>
<dbReference type="InterPro" id="IPR016156">
    <property type="entry name" value="FAD/NAD-linked_Rdtase_dimer_sf"/>
</dbReference>
<dbReference type="InterPro" id="IPR036188">
    <property type="entry name" value="FAD/NAD-bd_sf"/>
</dbReference>
<dbReference type="RefSeq" id="WP_318784358.1">
    <property type="nucleotide sequence ID" value="NZ_JADBDZ010000001.1"/>
</dbReference>
<comment type="cofactor">
    <cofactor evidence="1">
        <name>FAD</name>
        <dbReference type="ChEBI" id="CHEBI:57692"/>
    </cofactor>
</comment>
<evidence type="ECO:0000256" key="2">
    <source>
        <dbReference type="ARBA" id="ARBA00022630"/>
    </source>
</evidence>
<dbReference type="PRINTS" id="PR00368">
    <property type="entry name" value="FADPNR"/>
</dbReference>
<proteinExistence type="predicted"/>
<evidence type="ECO:0000259" key="5">
    <source>
        <dbReference type="Pfam" id="PF07992"/>
    </source>
</evidence>
<evidence type="ECO:0000259" key="6">
    <source>
        <dbReference type="Pfam" id="PF14759"/>
    </source>
</evidence>
<organism evidence="7 8">
    <name type="scientific">Actinomadura algeriensis</name>
    <dbReference type="NCBI Taxonomy" id="1679523"/>
    <lineage>
        <taxon>Bacteria</taxon>
        <taxon>Bacillati</taxon>
        <taxon>Actinomycetota</taxon>
        <taxon>Actinomycetes</taxon>
        <taxon>Streptosporangiales</taxon>
        <taxon>Thermomonosporaceae</taxon>
        <taxon>Actinomadura</taxon>
    </lineage>
</organism>
<dbReference type="PRINTS" id="PR00411">
    <property type="entry name" value="PNDRDTASEI"/>
</dbReference>
<dbReference type="InterPro" id="IPR050446">
    <property type="entry name" value="FAD-oxidoreductase/Apoptosis"/>
</dbReference>
<gene>
    <name evidence="7" type="ORF">H4W34_005324</name>
</gene>
<dbReference type="InterPro" id="IPR028202">
    <property type="entry name" value="Reductase_C"/>
</dbReference>
<reference evidence="7 8" key="1">
    <citation type="submission" date="2020-10" db="EMBL/GenBank/DDBJ databases">
        <title>Sequencing the genomes of 1000 actinobacteria strains.</title>
        <authorList>
            <person name="Klenk H.-P."/>
        </authorList>
    </citation>
    <scope>NUCLEOTIDE SEQUENCE [LARGE SCALE GENOMIC DNA]</scope>
    <source>
        <strain evidence="7 8">DSM 46744</strain>
    </source>
</reference>
<dbReference type="Gene3D" id="3.30.390.30">
    <property type="match status" value="1"/>
</dbReference>
<feature type="domain" description="FAD/NAD(P)-binding" evidence="5">
    <location>
        <begin position="6"/>
        <end position="309"/>
    </location>
</feature>
<keyword evidence="8" id="KW-1185">Reference proteome</keyword>
<comment type="caution">
    <text evidence="7">The sequence shown here is derived from an EMBL/GenBank/DDBJ whole genome shotgun (WGS) entry which is preliminary data.</text>
</comment>
<protein>
    <submittedName>
        <fullName evidence="7">NADPH-dependent 2,4-dienoyl-CoA reductase/sulfur reductase-like enzyme</fullName>
    </submittedName>
</protein>
<keyword evidence="3" id="KW-0274">FAD</keyword>
<evidence type="ECO:0000313" key="7">
    <source>
        <dbReference type="EMBL" id="MBE1535491.1"/>
    </source>
</evidence>
<dbReference type="Proteomes" id="UP000627838">
    <property type="component" value="Unassembled WGS sequence"/>
</dbReference>
<evidence type="ECO:0000256" key="3">
    <source>
        <dbReference type="ARBA" id="ARBA00022827"/>
    </source>
</evidence>